<evidence type="ECO:0000256" key="1">
    <source>
        <dbReference type="SAM" id="SignalP"/>
    </source>
</evidence>
<dbReference type="KEGG" id="fli:Fleli_0010"/>
<evidence type="ECO:0000313" key="4">
    <source>
        <dbReference type="Proteomes" id="UP000006054"/>
    </source>
</evidence>
<dbReference type="PANTHER" id="PTHR31157:SF1">
    <property type="entry name" value="SCP DOMAIN-CONTAINING PROTEIN"/>
    <property type="match status" value="1"/>
</dbReference>
<dbReference type="AlphaFoldDB" id="I4AEY7"/>
<dbReference type="Pfam" id="PF00188">
    <property type="entry name" value="CAP"/>
    <property type="match status" value="1"/>
</dbReference>
<protein>
    <submittedName>
        <fullName evidence="3">Cysteine-rich secretory protein family</fullName>
    </submittedName>
</protein>
<dbReference type="Gene3D" id="3.40.33.10">
    <property type="entry name" value="CAP"/>
    <property type="match status" value="1"/>
</dbReference>
<dbReference type="PROSITE" id="PS51257">
    <property type="entry name" value="PROKAR_LIPOPROTEIN"/>
    <property type="match status" value="1"/>
</dbReference>
<proteinExistence type="predicted"/>
<dbReference type="CDD" id="cd05379">
    <property type="entry name" value="CAP_bacterial"/>
    <property type="match status" value="1"/>
</dbReference>
<dbReference type="Proteomes" id="UP000006054">
    <property type="component" value="Chromosome"/>
</dbReference>
<feature type="domain" description="SCP" evidence="2">
    <location>
        <begin position="51"/>
        <end position="162"/>
    </location>
</feature>
<dbReference type="OrthoDB" id="982527at2"/>
<organism evidence="3 4">
    <name type="scientific">Bernardetia litoralis (strain ATCC 23117 / DSM 6794 / NBRC 15988 / NCIMB 1366 / Fx l1 / Sio-4)</name>
    <name type="common">Flexibacter litoralis</name>
    <dbReference type="NCBI Taxonomy" id="880071"/>
    <lineage>
        <taxon>Bacteria</taxon>
        <taxon>Pseudomonadati</taxon>
        <taxon>Bacteroidota</taxon>
        <taxon>Cytophagia</taxon>
        <taxon>Cytophagales</taxon>
        <taxon>Bernardetiaceae</taxon>
        <taxon>Bernardetia</taxon>
    </lineage>
</organism>
<dbReference type="RefSeq" id="WP_014795991.1">
    <property type="nucleotide sequence ID" value="NC_018018.1"/>
</dbReference>
<reference evidence="4" key="1">
    <citation type="submission" date="2012-06" db="EMBL/GenBank/DDBJ databases">
        <title>The complete genome of Flexibacter litoralis DSM 6794.</title>
        <authorList>
            <person name="Lucas S."/>
            <person name="Copeland A."/>
            <person name="Lapidus A."/>
            <person name="Glavina del Rio T."/>
            <person name="Dalin E."/>
            <person name="Tice H."/>
            <person name="Bruce D."/>
            <person name="Goodwin L."/>
            <person name="Pitluck S."/>
            <person name="Peters L."/>
            <person name="Ovchinnikova G."/>
            <person name="Lu M."/>
            <person name="Kyrpides N."/>
            <person name="Mavromatis K."/>
            <person name="Ivanova N."/>
            <person name="Brettin T."/>
            <person name="Detter J.C."/>
            <person name="Han C."/>
            <person name="Larimer F."/>
            <person name="Land M."/>
            <person name="Hauser L."/>
            <person name="Markowitz V."/>
            <person name="Cheng J.-F."/>
            <person name="Hugenholtz P."/>
            <person name="Woyke T."/>
            <person name="Wu D."/>
            <person name="Spring S."/>
            <person name="Lang E."/>
            <person name="Kopitz M."/>
            <person name="Brambilla E."/>
            <person name="Klenk H.-P."/>
            <person name="Eisen J.A."/>
        </authorList>
    </citation>
    <scope>NUCLEOTIDE SEQUENCE [LARGE SCALE GENOMIC DNA]</scope>
    <source>
        <strain evidence="4">ATCC 23117 / DSM 6794 / NBRC 15988 / NCIMB 1366 / Sio-4</strain>
    </source>
</reference>
<dbReference type="EMBL" id="CP003345">
    <property type="protein sequence ID" value="AFM02522.1"/>
    <property type="molecule type" value="Genomic_DNA"/>
</dbReference>
<dbReference type="SUPFAM" id="SSF55797">
    <property type="entry name" value="PR-1-like"/>
    <property type="match status" value="1"/>
</dbReference>
<dbReference type="InterPro" id="IPR035940">
    <property type="entry name" value="CAP_sf"/>
</dbReference>
<evidence type="ECO:0000313" key="3">
    <source>
        <dbReference type="EMBL" id="AFM02522.1"/>
    </source>
</evidence>
<dbReference type="InterPro" id="IPR014044">
    <property type="entry name" value="CAP_dom"/>
</dbReference>
<name>I4AEY7_BERLS</name>
<dbReference type="HOGENOM" id="CLU_048111_3_0_10"/>
<keyword evidence="1" id="KW-0732">Signal</keyword>
<dbReference type="PANTHER" id="PTHR31157">
    <property type="entry name" value="SCP DOMAIN-CONTAINING PROTEIN"/>
    <property type="match status" value="1"/>
</dbReference>
<feature type="signal peptide" evidence="1">
    <location>
        <begin position="1"/>
        <end position="23"/>
    </location>
</feature>
<evidence type="ECO:0000259" key="2">
    <source>
        <dbReference type="Pfam" id="PF00188"/>
    </source>
</evidence>
<feature type="chain" id="PRO_5003685178" evidence="1">
    <location>
        <begin position="24"/>
        <end position="173"/>
    </location>
</feature>
<accession>I4AEY7</accession>
<sequence precursor="true">MNFQKIKLYSLSLFLSVALFSCEDSETEPIQDTDNTDSEIIFNVNGQELVTLVNKYRTEGCTCGSDVMPAVATITWNETLAKTAYLHSKDMNDQDYFSHTGKDGSDTGIRMERQGYDWRAYGENIAKGYTNEQAVVEGWIESEGHCRNIMSANFEEMGVGKEGEYWTQVFGTR</sequence>
<dbReference type="eggNOG" id="COG2340">
    <property type="taxonomic scope" value="Bacteria"/>
</dbReference>
<keyword evidence="4" id="KW-1185">Reference proteome</keyword>
<gene>
    <name evidence="3" type="ordered locus">Fleli_0010</name>
</gene>